<feature type="compositionally biased region" description="Basic residues" evidence="1">
    <location>
        <begin position="258"/>
        <end position="269"/>
    </location>
</feature>
<dbReference type="Pfam" id="PF23232">
    <property type="entry name" value="AAA_lid_13"/>
    <property type="match status" value="1"/>
</dbReference>
<gene>
    <name evidence="3" type="ORF">EJ04DRAFT_514069</name>
</gene>
<feature type="compositionally biased region" description="Pro residues" evidence="1">
    <location>
        <begin position="281"/>
        <end position="293"/>
    </location>
</feature>
<feature type="compositionally biased region" description="Low complexity" evidence="1">
    <location>
        <begin position="270"/>
        <end position="280"/>
    </location>
</feature>
<dbReference type="PANTHER" id="PTHR46411:SF1">
    <property type="entry name" value="FAMILY ATPASE, PUTATIVE (AFU_ORTHOLOGUE AFUA_7G05752)-RELATED"/>
    <property type="match status" value="1"/>
</dbReference>
<feature type="compositionally biased region" description="Low complexity" evidence="1">
    <location>
        <begin position="187"/>
        <end position="210"/>
    </location>
</feature>
<evidence type="ECO:0000259" key="2">
    <source>
        <dbReference type="SMART" id="SM00382"/>
    </source>
</evidence>
<feature type="compositionally biased region" description="Low complexity" evidence="1">
    <location>
        <begin position="33"/>
        <end position="56"/>
    </location>
</feature>
<dbReference type="InterPro" id="IPR003593">
    <property type="entry name" value="AAA+_ATPase"/>
</dbReference>
<dbReference type="InterPro" id="IPR003959">
    <property type="entry name" value="ATPase_AAA_core"/>
</dbReference>
<feature type="region of interest" description="Disordered" evidence="1">
    <location>
        <begin position="657"/>
        <end position="697"/>
    </location>
</feature>
<dbReference type="CDD" id="cd19481">
    <property type="entry name" value="RecA-like_protease"/>
    <property type="match status" value="1"/>
</dbReference>
<protein>
    <recommendedName>
        <fullName evidence="2">AAA+ ATPase domain-containing protein</fullName>
    </recommendedName>
</protein>
<name>A0A9P4QWJ0_9PLEO</name>
<feature type="compositionally biased region" description="Basic residues" evidence="1">
    <location>
        <begin position="166"/>
        <end position="176"/>
    </location>
</feature>
<dbReference type="AlphaFoldDB" id="A0A9P4QWJ0"/>
<feature type="domain" description="AAA+ ATPase" evidence="2">
    <location>
        <begin position="819"/>
        <end position="946"/>
    </location>
</feature>
<evidence type="ECO:0000313" key="4">
    <source>
        <dbReference type="Proteomes" id="UP000799444"/>
    </source>
</evidence>
<comment type="caution">
    <text evidence="3">The sequence shown here is derived from an EMBL/GenBank/DDBJ whole genome shotgun (WGS) entry which is preliminary data.</text>
</comment>
<keyword evidence="4" id="KW-1185">Reference proteome</keyword>
<feature type="compositionally biased region" description="Low complexity" evidence="1">
    <location>
        <begin position="9"/>
        <end position="27"/>
    </location>
</feature>
<feature type="region of interest" description="Disordered" evidence="1">
    <location>
        <begin position="1"/>
        <end position="311"/>
    </location>
</feature>
<dbReference type="InterPro" id="IPR056599">
    <property type="entry name" value="AAA_lid_fung"/>
</dbReference>
<dbReference type="GO" id="GO:0005524">
    <property type="term" value="F:ATP binding"/>
    <property type="evidence" value="ECO:0007669"/>
    <property type="project" value="InterPro"/>
</dbReference>
<reference evidence="3" key="1">
    <citation type="journal article" date="2020" name="Stud. Mycol.">
        <title>101 Dothideomycetes genomes: a test case for predicting lifestyles and emergence of pathogens.</title>
        <authorList>
            <person name="Haridas S."/>
            <person name="Albert R."/>
            <person name="Binder M."/>
            <person name="Bloem J."/>
            <person name="Labutti K."/>
            <person name="Salamov A."/>
            <person name="Andreopoulos B."/>
            <person name="Baker S."/>
            <person name="Barry K."/>
            <person name="Bills G."/>
            <person name="Bluhm B."/>
            <person name="Cannon C."/>
            <person name="Castanera R."/>
            <person name="Culley D."/>
            <person name="Daum C."/>
            <person name="Ezra D."/>
            <person name="Gonzalez J."/>
            <person name="Henrissat B."/>
            <person name="Kuo A."/>
            <person name="Liang C."/>
            <person name="Lipzen A."/>
            <person name="Lutzoni F."/>
            <person name="Magnuson J."/>
            <person name="Mondo S."/>
            <person name="Nolan M."/>
            <person name="Ohm R."/>
            <person name="Pangilinan J."/>
            <person name="Park H.-J."/>
            <person name="Ramirez L."/>
            <person name="Alfaro M."/>
            <person name="Sun H."/>
            <person name="Tritt A."/>
            <person name="Yoshinaga Y."/>
            <person name="Zwiers L.-H."/>
            <person name="Turgeon B."/>
            <person name="Goodwin S."/>
            <person name="Spatafora J."/>
            <person name="Crous P."/>
            <person name="Grigoriev I."/>
        </authorList>
    </citation>
    <scope>NUCLEOTIDE SEQUENCE</scope>
    <source>
        <strain evidence="3">CBS 125425</strain>
    </source>
</reference>
<feature type="compositionally biased region" description="Low complexity" evidence="1">
    <location>
        <begin position="87"/>
        <end position="96"/>
    </location>
</feature>
<feature type="compositionally biased region" description="Basic and acidic residues" evidence="1">
    <location>
        <begin position="64"/>
        <end position="79"/>
    </location>
</feature>
<dbReference type="SUPFAM" id="SSF52540">
    <property type="entry name" value="P-loop containing nucleoside triphosphate hydrolases"/>
    <property type="match status" value="1"/>
</dbReference>
<dbReference type="Pfam" id="PF00004">
    <property type="entry name" value="AAA"/>
    <property type="match status" value="1"/>
</dbReference>
<dbReference type="InterPro" id="IPR054289">
    <property type="entry name" value="DUF7025"/>
</dbReference>
<accession>A0A9P4QWJ0</accession>
<feature type="compositionally biased region" description="Low complexity" evidence="1">
    <location>
        <begin position="238"/>
        <end position="247"/>
    </location>
</feature>
<feature type="compositionally biased region" description="Basic residues" evidence="1">
    <location>
        <begin position="113"/>
        <end position="140"/>
    </location>
</feature>
<dbReference type="OrthoDB" id="10042665at2759"/>
<evidence type="ECO:0000256" key="1">
    <source>
        <dbReference type="SAM" id="MobiDB-lite"/>
    </source>
</evidence>
<sequence>MDKQGVKDPTISHPTSNPTSTPSPAKTSKAKVAKQASTTSSTSTSQIVPTPSTTSSLEVEEDIVLVHDSKMEESQEKATEATPGDDVTQQHVQTVVRAQEGTGAGDKVDEREKRRKKKAALKKSEKKKAKSKKKKSKRRKDSSDDSSSSSYSSDSDSESDSETEKRRRRKKKVLKVKKIEKSRKQISSSESSSDESVSSSSSSSPSSSSDSETDVEVERKSRKKNKALKKKSRRELSSDNTSDTSSSESEDDSELERKKRKKKKKKAKQKSATENATLPTETPPPAPIAPAAPPTAASTTSTADQSEATKLQQRLAQQQLAMILSSNVPPPVPAPPPPPPEKKKKGKLEYKRLDHVWDSKLRDYKLTETVEEKKDEFDCVFAVRRRFNYENQYTQTYLDIKSKLLKEALKEILKDVKGISLEGESPSIKPNMLFLYHDEIKTFYRKTLKTKQKKEKKHKLRKRLDQQIAQCKLLSDYLSLDYAAIKKKLRPMLKAGQITYEFLWALFKPNTIAYTPTYGSVDDPRCFRVDYAMELPVSPFSDETFYSIQGRYLEYDGKIFGLGDFGESIEAFKGVRKITTLSVYPLEYHKTPVEVRTKLVERGKKFVALQGMNYRLMKGLGYQKQKRGVAKVTVNGRVMVDPALFRRIKANYPVGWVQKKSDQEQDNESDESDDDGCGCEGEEEDEKSESEKPPAPTFRLRVIKTKEGKWRLVRVPIDKDGKDASEEQLEVVQDKGGEMHEFTEEELLIASPVVLGFAFGEKDWLEFALSGIREIEWNKDAFDSLVLPSVIKQNLRGLVSSHRFDAAKTIDDVIQGKGKGLNIVLHGPPGVGKTLTAESIAEYLKAPLYAVSAGELGTSSRQLDMELQKIMEMAHCWGAILLLDEADVFLEQRAANDVHRNALVSVFLRLLEYYQGILFLTTNRVNTFDEAFQSRIHMPIRYENLPHRARKEIWQSYIGRVRDKMATLGNGKEGPEFTSQQFEELAKRNLNGRQIKNACSTAQSIALAEEGVFGVGHVKRVLEVQEDFESDLKGGSGYRDAMRHYT</sequence>
<dbReference type="PANTHER" id="PTHR46411">
    <property type="entry name" value="FAMILY ATPASE, PUTATIVE-RELATED"/>
    <property type="match status" value="1"/>
</dbReference>
<feature type="compositionally biased region" description="Low complexity" evidence="1">
    <location>
        <begin position="145"/>
        <end position="154"/>
    </location>
</feature>
<organism evidence="3 4">
    <name type="scientific">Polyplosphaeria fusca</name>
    <dbReference type="NCBI Taxonomy" id="682080"/>
    <lineage>
        <taxon>Eukaryota</taxon>
        <taxon>Fungi</taxon>
        <taxon>Dikarya</taxon>
        <taxon>Ascomycota</taxon>
        <taxon>Pezizomycotina</taxon>
        <taxon>Dothideomycetes</taxon>
        <taxon>Pleosporomycetidae</taxon>
        <taxon>Pleosporales</taxon>
        <taxon>Tetraplosphaeriaceae</taxon>
        <taxon>Polyplosphaeria</taxon>
    </lineage>
</organism>
<dbReference type="SMART" id="SM00382">
    <property type="entry name" value="AAA"/>
    <property type="match status" value="1"/>
</dbReference>
<feature type="compositionally biased region" description="Low complexity" evidence="1">
    <location>
        <begin position="294"/>
        <end position="311"/>
    </location>
</feature>
<dbReference type="Gene3D" id="3.40.50.300">
    <property type="entry name" value="P-loop containing nucleotide triphosphate hydrolases"/>
    <property type="match status" value="1"/>
</dbReference>
<dbReference type="EMBL" id="ML996181">
    <property type="protein sequence ID" value="KAF2732216.1"/>
    <property type="molecule type" value="Genomic_DNA"/>
</dbReference>
<dbReference type="GO" id="GO:0016887">
    <property type="term" value="F:ATP hydrolysis activity"/>
    <property type="evidence" value="ECO:0007669"/>
    <property type="project" value="InterPro"/>
</dbReference>
<proteinExistence type="predicted"/>
<feature type="compositionally biased region" description="Acidic residues" evidence="1">
    <location>
        <begin position="664"/>
        <end position="688"/>
    </location>
</feature>
<dbReference type="InterPro" id="IPR027417">
    <property type="entry name" value="P-loop_NTPase"/>
</dbReference>
<evidence type="ECO:0000313" key="3">
    <source>
        <dbReference type="EMBL" id="KAF2732216.1"/>
    </source>
</evidence>
<dbReference type="Pfam" id="PF22942">
    <property type="entry name" value="DUF7025"/>
    <property type="match status" value="1"/>
</dbReference>
<feature type="region of interest" description="Disordered" evidence="1">
    <location>
        <begin position="326"/>
        <end position="347"/>
    </location>
</feature>
<feature type="compositionally biased region" description="Basic residues" evidence="1">
    <location>
        <begin position="220"/>
        <end position="233"/>
    </location>
</feature>
<feature type="compositionally biased region" description="Pro residues" evidence="1">
    <location>
        <begin position="328"/>
        <end position="339"/>
    </location>
</feature>
<dbReference type="Proteomes" id="UP000799444">
    <property type="component" value="Unassembled WGS sequence"/>
</dbReference>